<dbReference type="EMBL" id="JACHJT010000001">
    <property type="protein sequence ID" value="MBB4934637.1"/>
    <property type="molecule type" value="Genomic_DNA"/>
</dbReference>
<keyword evidence="1" id="KW-0812">Transmembrane</keyword>
<reference evidence="2 3" key="1">
    <citation type="submission" date="2020-08" db="EMBL/GenBank/DDBJ databases">
        <title>Sequencing the genomes of 1000 actinobacteria strains.</title>
        <authorList>
            <person name="Klenk H.-P."/>
        </authorList>
    </citation>
    <scope>NUCLEOTIDE SEQUENCE [LARGE SCALE GENOMIC DNA]</scope>
    <source>
        <strain evidence="2 3">DSM 102030</strain>
    </source>
</reference>
<evidence type="ECO:0000313" key="3">
    <source>
        <dbReference type="Proteomes" id="UP000523007"/>
    </source>
</evidence>
<evidence type="ECO:0000313" key="2">
    <source>
        <dbReference type="EMBL" id="MBB4934637.1"/>
    </source>
</evidence>
<proteinExistence type="predicted"/>
<keyword evidence="1" id="KW-0472">Membrane</keyword>
<feature type="transmembrane region" description="Helical" evidence="1">
    <location>
        <begin position="49"/>
        <end position="72"/>
    </location>
</feature>
<dbReference type="Proteomes" id="UP000523007">
    <property type="component" value="Unassembled WGS sequence"/>
</dbReference>
<keyword evidence="3" id="KW-1185">Reference proteome</keyword>
<gene>
    <name evidence="2" type="ORF">F4561_005457</name>
</gene>
<keyword evidence="1" id="KW-1133">Transmembrane helix</keyword>
<name>A0A7W7RMC6_9ACTN</name>
<comment type="caution">
    <text evidence="2">The sequence shown here is derived from an EMBL/GenBank/DDBJ whole genome shotgun (WGS) entry which is preliminary data.</text>
</comment>
<sequence length="78" mass="8148">MISRFAKDVTMRIFLGALAGLFGGYLVGFVASMVAHIGLGSFLDDSSPVLVAFGLLPYPAALVGAVLVPVIVAKRRPE</sequence>
<feature type="transmembrane region" description="Helical" evidence="1">
    <location>
        <begin position="12"/>
        <end position="37"/>
    </location>
</feature>
<dbReference type="Pfam" id="PF19382">
    <property type="entry name" value="DUF5957"/>
    <property type="match status" value="1"/>
</dbReference>
<organism evidence="2 3">
    <name type="scientific">Lipingzhangella halophila</name>
    <dbReference type="NCBI Taxonomy" id="1783352"/>
    <lineage>
        <taxon>Bacteria</taxon>
        <taxon>Bacillati</taxon>
        <taxon>Actinomycetota</taxon>
        <taxon>Actinomycetes</taxon>
        <taxon>Streptosporangiales</taxon>
        <taxon>Nocardiopsidaceae</taxon>
        <taxon>Lipingzhangella</taxon>
    </lineage>
</organism>
<evidence type="ECO:0000256" key="1">
    <source>
        <dbReference type="SAM" id="Phobius"/>
    </source>
</evidence>
<dbReference type="InterPro" id="IPR046001">
    <property type="entry name" value="DUF5957"/>
</dbReference>
<dbReference type="AlphaFoldDB" id="A0A7W7RMC6"/>
<protein>
    <submittedName>
        <fullName evidence="2">Putative membrane protein YeaQ/YmgE (Transglycosylase-associated protein family)</fullName>
    </submittedName>
</protein>
<accession>A0A7W7RMC6</accession>